<keyword evidence="3" id="KW-1185">Reference proteome</keyword>
<evidence type="ECO:0000313" key="2">
    <source>
        <dbReference type="EMBL" id="TDG12061.1"/>
    </source>
</evidence>
<dbReference type="EMBL" id="SMSE01000004">
    <property type="protein sequence ID" value="TDG12061.1"/>
    <property type="molecule type" value="Genomic_DNA"/>
</dbReference>
<gene>
    <name evidence="2" type="ORF">E2F43_17040</name>
</gene>
<name>A0A4R5LP84_9GAMM</name>
<dbReference type="OrthoDB" id="9809485at2"/>
<reference evidence="2 3" key="1">
    <citation type="submission" date="2019-03" db="EMBL/GenBank/DDBJ databases">
        <title>Seongchinamella monodicae gen. nov., sp. nov., a novel member of the Gammaproteobacteria isolated from a tidal mudflat of beach.</title>
        <authorList>
            <person name="Yang H.G."/>
            <person name="Kang J.W."/>
            <person name="Lee S.D."/>
        </authorList>
    </citation>
    <scope>NUCLEOTIDE SEQUENCE [LARGE SCALE GENOMIC DNA]</scope>
    <source>
        <strain evidence="2 3">GH4-78</strain>
    </source>
</reference>
<comment type="caution">
    <text evidence="2">The sequence shown here is derived from an EMBL/GenBank/DDBJ whole genome shotgun (WGS) entry which is preliminary data.</text>
</comment>
<feature type="region of interest" description="Disordered" evidence="1">
    <location>
        <begin position="38"/>
        <end position="68"/>
    </location>
</feature>
<dbReference type="AlphaFoldDB" id="A0A4R5LP84"/>
<evidence type="ECO:0000256" key="1">
    <source>
        <dbReference type="SAM" id="MobiDB-lite"/>
    </source>
</evidence>
<sequence>MRVLAQHRDQLDTPGMRELHERCLDNFRKLQREQALNSATLAEKRSRDRAQGKLYKRAKAQSAKDKPR</sequence>
<proteinExistence type="predicted"/>
<evidence type="ECO:0000313" key="3">
    <source>
        <dbReference type="Proteomes" id="UP000295554"/>
    </source>
</evidence>
<dbReference type="Proteomes" id="UP000295554">
    <property type="component" value="Unassembled WGS sequence"/>
</dbReference>
<accession>A0A4R5LP84</accession>
<feature type="compositionally biased region" description="Basic and acidic residues" evidence="1">
    <location>
        <begin position="42"/>
        <end position="51"/>
    </location>
</feature>
<organism evidence="2 3">
    <name type="scientific">Seongchinamella unica</name>
    <dbReference type="NCBI Taxonomy" id="2547392"/>
    <lineage>
        <taxon>Bacteria</taxon>
        <taxon>Pseudomonadati</taxon>
        <taxon>Pseudomonadota</taxon>
        <taxon>Gammaproteobacteria</taxon>
        <taxon>Cellvibrionales</taxon>
        <taxon>Halieaceae</taxon>
        <taxon>Seongchinamella</taxon>
    </lineage>
</organism>
<protein>
    <submittedName>
        <fullName evidence="2">Uncharacterized protein</fullName>
    </submittedName>
</protein>